<accession>A0A554LHN7</accession>
<protein>
    <recommendedName>
        <fullName evidence="12">Purine nucleoside phosphorylase</fullName>
    </recommendedName>
</protein>
<reference evidence="10 11" key="1">
    <citation type="submission" date="2017-07" db="EMBL/GenBank/DDBJ databases">
        <title>Mechanisms for carbon and nitrogen cycling indicate functional differentiation within the Candidate Phyla Radiation.</title>
        <authorList>
            <person name="Danczak R.E."/>
            <person name="Johnston M.D."/>
            <person name="Kenah C."/>
            <person name="Slattery M."/>
            <person name="Wrighton K.C."/>
            <person name="Wilkins M.J."/>
        </authorList>
    </citation>
    <scope>NUCLEOTIDE SEQUENCE [LARGE SCALE GENOMIC DNA]</scope>
    <source>
        <strain evidence="10">Licking1014_85</strain>
    </source>
</reference>
<keyword evidence="3" id="KW-0808">Transferase</keyword>
<evidence type="ECO:0000313" key="10">
    <source>
        <dbReference type="EMBL" id="TSC92383.1"/>
    </source>
</evidence>
<dbReference type="InterPro" id="IPR011324">
    <property type="entry name" value="Cytotoxic_necrot_fac-like_cat"/>
</dbReference>
<comment type="catalytic activity">
    <reaction evidence="7">
        <text>adenosine + H2O + H(+) = inosine + NH4(+)</text>
        <dbReference type="Rhea" id="RHEA:24408"/>
        <dbReference type="ChEBI" id="CHEBI:15377"/>
        <dbReference type="ChEBI" id="CHEBI:15378"/>
        <dbReference type="ChEBI" id="CHEBI:16335"/>
        <dbReference type="ChEBI" id="CHEBI:17596"/>
        <dbReference type="ChEBI" id="CHEBI:28938"/>
        <dbReference type="EC" id="3.5.4.4"/>
    </reaction>
    <physiologicalReaction direction="left-to-right" evidence="7">
        <dbReference type="Rhea" id="RHEA:24409"/>
    </physiologicalReaction>
</comment>
<evidence type="ECO:0000256" key="2">
    <source>
        <dbReference type="ARBA" id="ARBA00007353"/>
    </source>
</evidence>
<evidence type="ECO:0000256" key="1">
    <source>
        <dbReference type="ARBA" id="ARBA00000553"/>
    </source>
</evidence>
<dbReference type="SUPFAM" id="SSF64438">
    <property type="entry name" value="CNF1/YfiH-like putative cysteine hydrolases"/>
    <property type="match status" value="1"/>
</dbReference>
<evidence type="ECO:0000256" key="3">
    <source>
        <dbReference type="ARBA" id="ARBA00022679"/>
    </source>
</evidence>
<dbReference type="CDD" id="cd16833">
    <property type="entry name" value="YfiH"/>
    <property type="match status" value="1"/>
</dbReference>
<dbReference type="Proteomes" id="UP000315589">
    <property type="component" value="Unassembled WGS sequence"/>
</dbReference>
<comment type="caution">
    <text evidence="10">The sequence shown here is derived from an EMBL/GenBank/DDBJ whole genome shotgun (WGS) entry which is preliminary data.</text>
</comment>
<organism evidence="10 11">
    <name type="scientific">Candidatus Berkelbacteria bacterium Licking1014_85</name>
    <dbReference type="NCBI Taxonomy" id="2017148"/>
    <lineage>
        <taxon>Bacteria</taxon>
        <taxon>Candidatus Berkelbacteria</taxon>
    </lineage>
</organism>
<comment type="similarity">
    <text evidence="2">Belongs to the purine nucleoside phosphorylase YfiH/LACC1 family.</text>
</comment>
<evidence type="ECO:0000256" key="6">
    <source>
        <dbReference type="ARBA" id="ARBA00022833"/>
    </source>
</evidence>
<sequence length="293" mass="33556">MNVNNENFPARENASQIERETQIDERGLWRSKILKPFLGRIDAVVATKECGPGWIELRNDSRFEKSHFDKDKFRLGRRIIELTREIDPEFNPREVVYPSLNHTNKVVEVTDEIVGNYRENRERLTNVDGLITNRKGTMLMVLTADCPPIAIYDPENHAVGLFHSGWKGTVGNIAGGGIQQMVEKYHSDPQKLIAVIGPGHSKDYEVKQDLADAFRNSGQFSETELDQIFIYKDEEHFNLDLHLAINLQLQKAGIPENQIEITSFRTDTDNDLFPSHRAEHGQADRSPFILYLK</sequence>
<comment type="catalytic activity">
    <reaction evidence="9">
        <text>S-methyl-5'-thioadenosine + phosphate = 5-(methylsulfanyl)-alpha-D-ribose 1-phosphate + adenine</text>
        <dbReference type="Rhea" id="RHEA:11852"/>
        <dbReference type="ChEBI" id="CHEBI:16708"/>
        <dbReference type="ChEBI" id="CHEBI:17509"/>
        <dbReference type="ChEBI" id="CHEBI:43474"/>
        <dbReference type="ChEBI" id="CHEBI:58533"/>
        <dbReference type="EC" id="2.4.2.28"/>
    </reaction>
    <physiologicalReaction direction="left-to-right" evidence="9">
        <dbReference type="Rhea" id="RHEA:11853"/>
    </physiologicalReaction>
</comment>
<dbReference type="InterPro" id="IPR003730">
    <property type="entry name" value="Cu_polyphenol_OxRdtase"/>
</dbReference>
<evidence type="ECO:0000256" key="4">
    <source>
        <dbReference type="ARBA" id="ARBA00022723"/>
    </source>
</evidence>
<dbReference type="InterPro" id="IPR038371">
    <property type="entry name" value="Cu_polyphenol_OxRdtase_sf"/>
</dbReference>
<evidence type="ECO:0000256" key="8">
    <source>
        <dbReference type="ARBA" id="ARBA00048968"/>
    </source>
</evidence>
<proteinExistence type="inferred from homology"/>
<evidence type="ECO:0008006" key="12">
    <source>
        <dbReference type="Google" id="ProtNLM"/>
    </source>
</evidence>
<dbReference type="PANTHER" id="PTHR30616">
    <property type="entry name" value="UNCHARACTERIZED PROTEIN YFIH"/>
    <property type="match status" value="1"/>
</dbReference>
<name>A0A554LHN7_9BACT</name>
<dbReference type="PANTHER" id="PTHR30616:SF2">
    <property type="entry name" value="PURINE NUCLEOSIDE PHOSPHORYLASE LACC1"/>
    <property type="match status" value="1"/>
</dbReference>
<evidence type="ECO:0000256" key="5">
    <source>
        <dbReference type="ARBA" id="ARBA00022801"/>
    </source>
</evidence>
<dbReference type="GO" id="GO:0016787">
    <property type="term" value="F:hydrolase activity"/>
    <property type="evidence" value="ECO:0007669"/>
    <property type="project" value="UniProtKB-KW"/>
</dbReference>
<dbReference type="Gene3D" id="3.60.140.10">
    <property type="entry name" value="CNF1/YfiH-like putative cysteine hydrolases"/>
    <property type="match status" value="1"/>
</dbReference>
<keyword evidence="5" id="KW-0378">Hydrolase</keyword>
<dbReference type="GO" id="GO:0017061">
    <property type="term" value="F:S-methyl-5-thioadenosine phosphorylase activity"/>
    <property type="evidence" value="ECO:0007669"/>
    <property type="project" value="UniProtKB-EC"/>
</dbReference>
<comment type="catalytic activity">
    <reaction evidence="1">
        <text>inosine + phosphate = alpha-D-ribose 1-phosphate + hypoxanthine</text>
        <dbReference type="Rhea" id="RHEA:27646"/>
        <dbReference type="ChEBI" id="CHEBI:17368"/>
        <dbReference type="ChEBI" id="CHEBI:17596"/>
        <dbReference type="ChEBI" id="CHEBI:43474"/>
        <dbReference type="ChEBI" id="CHEBI:57720"/>
        <dbReference type="EC" id="2.4.2.1"/>
    </reaction>
    <physiologicalReaction direction="left-to-right" evidence="1">
        <dbReference type="Rhea" id="RHEA:27647"/>
    </physiologicalReaction>
</comment>
<dbReference type="EMBL" id="VMGI01000066">
    <property type="protein sequence ID" value="TSC92383.1"/>
    <property type="molecule type" value="Genomic_DNA"/>
</dbReference>
<comment type="catalytic activity">
    <reaction evidence="8">
        <text>adenosine + phosphate = alpha-D-ribose 1-phosphate + adenine</text>
        <dbReference type="Rhea" id="RHEA:27642"/>
        <dbReference type="ChEBI" id="CHEBI:16335"/>
        <dbReference type="ChEBI" id="CHEBI:16708"/>
        <dbReference type="ChEBI" id="CHEBI:43474"/>
        <dbReference type="ChEBI" id="CHEBI:57720"/>
        <dbReference type="EC" id="2.4.2.1"/>
    </reaction>
    <physiologicalReaction direction="left-to-right" evidence="8">
        <dbReference type="Rhea" id="RHEA:27643"/>
    </physiologicalReaction>
</comment>
<evidence type="ECO:0000256" key="9">
    <source>
        <dbReference type="ARBA" id="ARBA00049893"/>
    </source>
</evidence>
<evidence type="ECO:0000256" key="7">
    <source>
        <dbReference type="ARBA" id="ARBA00047989"/>
    </source>
</evidence>
<dbReference type="AlphaFoldDB" id="A0A554LHN7"/>
<keyword evidence="4" id="KW-0479">Metal-binding</keyword>
<evidence type="ECO:0000313" key="11">
    <source>
        <dbReference type="Proteomes" id="UP000315589"/>
    </source>
</evidence>
<gene>
    <name evidence="10" type="ORF">CEN91_471</name>
</gene>
<dbReference type="Pfam" id="PF02578">
    <property type="entry name" value="Cu-oxidase_4"/>
    <property type="match status" value="1"/>
</dbReference>
<keyword evidence="6" id="KW-0862">Zinc</keyword>
<dbReference type="GO" id="GO:0005507">
    <property type="term" value="F:copper ion binding"/>
    <property type="evidence" value="ECO:0007669"/>
    <property type="project" value="TreeGrafter"/>
</dbReference>